<dbReference type="AlphaFoldDB" id="S9V4T5"/>
<sequence length="502" mass="54174">MPTRAAAAAGRAPAAPATRVCDGMDDIPHMKALDTHGQWQLKAISNLFELPPAADGAAAGGAPPQDSAARLQHVDAFLNLPGADGDAGTTAAAPFNPFHTYRGGASAAAVRRTFGGRLSDTEMGWDAWNVLCADRLNRSIIINSMDEVVHYVHCDRKAFYFAAMYLDLFVRETRADPLRFCQDVRAALSHRYAPQPGAETTPAIARAIFMQVVLVCAMLACKVHQTYPPTIEKIILCLHEEDRFANPADFTRLELRVSHLLGFNFLREEENALSMLELLLDACGGAQAAAARREAMYTQQMRELGGRSAYLADEVQQRLQLYREHDGRPPAAGGGGGGAPIGRDEEYELFCCIANLLCDLAVRGLVGDSATRRRGAGAPPPEARMLRIPATVLVTSILFVTAELTHAVLPPPLAALYEAHAGGSNSGVWQLPAAVDGPAAPALEHYVRLLQVRHLPPSATAPSEDCLAVAYEEVKRCFQACKSGTNPCDGIVRERYKKMLAL</sequence>
<proteinExistence type="predicted"/>
<dbReference type="EMBL" id="ATMH01010227">
    <property type="protein sequence ID" value="EPY17900.1"/>
    <property type="molecule type" value="Genomic_DNA"/>
</dbReference>
<protein>
    <recommendedName>
        <fullName evidence="3">Cyclin N-terminal domain-containing protein</fullName>
    </recommendedName>
</protein>
<comment type="caution">
    <text evidence="1">The sequence shown here is derived from an EMBL/GenBank/DDBJ whole genome shotgun (WGS) entry which is preliminary data.</text>
</comment>
<name>S9V4T5_9TRYP</name>
<dbReference type="OrthoDB" id="273176at2759"/>
<evidence type="ECO:0008006" key="3">
    <source>
        <dbReference type="Google" id="ProtNLM"/>
    </source>
</evidence>
<dbReference type="Gene3D" id="1.10.472.10">
    <property type="entry name" value="Cyclin-like"/>
    <property type="match status" value="1"/>
</dbReference>
<keyword evidence="2" id="KW-1185">Reference proteome</keyword>
<dbReference type="InterPro" id="IPR036915">
    <property type="entry name" value="Cyclin-like_sf"/>
</dbReference>
<dbReference type="Proteomes" id="UP000015354">
    <property type="component" value="Unassembled WGS sequence"/>
</dbReference>
<gene>
    <name evidence="1" type="ORF">STCU_10328</name>
</gene>
<evidence type="ECO:0000313" key="1">
    <source>
        <dbReference type="EMBL" id="EPY17900.1"/>
    </source>
</evidence>
<evidence type="ECO:0000313" key="2">
    <source>
        <dbReference type="Proteomes" id="UP000015354"/>
    </source>
</evidence>
<dbReference type="SUPFAM" id="SSF47954">
    <property type="entry name" value="Cyclin-like"/>
    <property type="match status" value="1"/>
</dbReference>
<accession>S9V4T5</accession>
<organism evidence="1 2">
    <name type="scientific">Strigomonas culicis</name>
    <dbReference type="NCBI Taxonomy" id="28005"/>
    <lineage>
        <taxon>Eukaryota</taxon>
        <taxon>Discoba</taxon>
        <taxon>Euglenozoa</taxon>
        <taxon>Kinetoplastea</taxon>
        <taxon>Metakinetoplastina</taxon>
        <taxon>Trypanosomatida</taxon>
        <taxon>Trypanosomatidae</taxon>
        <taxon>Strigomonadinae</taxon>
        <taxon>Strigomonas</taxon>
    </lineage>
</organism>
<reference evidence="1 2" key="1">
    <citation type="journal article" date="2013" name="PLoS ONE">
        <title>Predicting the Proteins of Angomonas deanei, Strigomonas culicis and Their Respective Endosymbionts Reveals New Aspects of the Trypanosomatidae Family.</title>
        <authorList>
            <person name="Motta M.C."/>
            <person name="Martins A.C."/>
            <person name="de Souza S.S."/>
            <person name="Catta-Preta C.M."/>
            <person name="Silva R."/>
            <person name="Klein C.C."/>
            <person name="de Almeida L.G."/>
            <person name="de Lima Cunha O."/>
            <person name="Ciapina L.P."/>
            <person name="Brocchi M."/>
            <person name="Colabardini A.C."/>
            <person name="de Araujo Lima B."/>
            <person name="Machado C.R."/>
            <person name="de Almeida Soares C.M."/>
            <person name="Probst C.M."/>
            <person name="de Menezes C.B."/>
            <person name="Thompson C.E."/>
            <person name="Bartholomeu D.C."/>
            <person name="Gradia D.F."/>
            <person name="Pavoni D.P."/>
            <person name="Grisard E.C."/>
            <person name="Fantinatti-Garboggini F."/>
            <person name="Marchini F.K."/>
            <person name="Rodrigues-Luiz G.F."/>
            <person name="Wagner G."/>
            <person name="Goldman G.H."/>
            <person name="Fietto J.L."/>
            <person name="Elias M.C."/>
            <person name="Goldman M.H."/>
            <person name="Sagot M.F."/>
            <person name="Pereira M."/>
            <person name="Stoco P.H."/>
            <person name="de Mendonca-Neto R.P."/>
            <person name="Teixeira S.M."/>
            <person name="Maciel T.E."/>
            <person name="de Oliveira Mendes T.A."/>
            <person name="Urmenyi T.P."/>
            <person name="de Souza W."/>
            <person name="Schenkman S."/>
            <person name="de Vasconcelos A.T."/>
        </authorList>
    </citation>
    <scope>NUCLEOTIDE SEQUENCE [LARGE SCALE GENOMIC DNA]</scope>
</reference>